<keyword evidence="1" id="KW-0472">Membrane</keyword>
<evidence type="ECO:0000256" key="1">
    <source>
        <dbReference type="SAM" id="Phobius"/>
    </source>
</evidence>
<reference evidence="2 3" key="1">
    <citation type="journal article" date="2021" name="Front. Microbiol.">
        <title>Aerobic Denitrification and Heterotrophic Sulfur Oxidation in the Genus Halomonas Revealed by Six Novel Species Characterizations and Genome-Based Analysis.</title>
        <authorList>
            <person name="Wang L."/>
            <person name="Shao Z."/>
        </authorList>
    </citation>
    <scope>NUCLEOTIDE SEQUENCE [LARGE SCALE GENOMIC DNA]</scope>
    <source>
        <strain evidence="2 3">MCCC 1A11058</strain>
    </source>
</reference>
<keyword evidence="3" id="KW-1185">Reference proteome</keyword>
<proteinExistence type="predicted"/>
<organism evidence="2 3">
    <name type="scientific">Billgrantia aerodenitrificans</name>
    <dbReference type="NCBI Taxonomy" id="2733483"/>
    <lineage>
        <taxon>Bacteria</taxon>
        <taxon>Pseudomonadati</taxon>
        <taxon>Pseudomonadota</taxon>
        <taxon>Gammaproteobacteria</taxon>
        <taxon>Oceanospirillales</taxon>
        <taxon>Halomonadaceae</taxon>
        <taxon>Billgrantia</taxon>
    </lineage>
</organism>
<feature type="transmembrane region" description="Helical" evidence="1">
    <location>
        <begin position="12"/>
        <end position="37"/>
    </location>
</feature>
<comment type="caution">
    <text evidence="2">The sequence shown here is derived from an EMBL/GenBank/DDBJ whole genome shotgun (WGS) entry which is preliminary data.</text>
</comment>
<dbReference type="EMBL" id="JABFTV010000002">
    <property type="protein sequence ID" value="MCE8023194.1"/>
    <property type="molecule type" value="Genomic_DNA"/>
</dbReference>
<dbReference type="RefSeq" id="WP_234252830.1">
    <property type="nucleotide sequence ID" value="NZ_JABFTV010000002.1"/>
</dbReference>
<evidence type="ECO:0000313" key="2">
    <source>
        <dbReference type="EMBL" id="MCE8023194.1"/>
    </source>
</evidence>
<evidence type="ECO:0000313" key="3">
    <source>
        <dbReference type="Proteomes" id="UP001320272"/>
    </source>
</evidence>
<keyword evidence="1" id="KW-0812">Transmembrane</keyword>
<protein>
    <submittedName>
        <fullName evidence="2">Uncharacterized protein</fullName>
    </submittedName>
</protein>
<sequence>MPHPRPAEVPPLSVGFVLLHRFTLLPFAALVDCLAVVKRNSGTLRHA</sequence>
<dbReference type="Proteomes" id="UP001320272">
    <property type="component" value="Unassembled WGS sequence"/>
</dbReference>
<keyword evidence="1" id="KW-1133">Transmembrane helix</keyword>
<gene>
    <name evidence="2" type="ORF">HOP59_03525</name>
</gene>
<accession>A0ABS9AN54</accession>
<name>A0ABS9AN54_9GAMM</name>